<dbReference type="Gene3D" id="1.20.140.140">
    <property type="entry name" value="Calcium release-activated calcium channel protein Orai"/>
    <property type="match status" value="1"/>
</dbReference>
<feature type="transmembrane region" description="Helical" evidence="7">
    <location>
        <begin position="64"/>
        <end position="83"/>
    </location>
</feature>
<dbReference type="AlphaFoldDB" id="H3AUV2"/>
<evidence type="ECO:0000256" key="3">
    <source>
        <dbReference type="ARBA" id="ARBA00022692"/>
    </source>
</evidence>
<evidence type="ECO:0000256" key="6">
    <source>
        <dbReference type="SAM" id="MobiDB-lite"/>
    </source>
</evidence>
<dbReference type="PANTHER" id="PTHR31501">
    <property type="entry name" value="CALCIUM RELEASE-ACTIVATED CALCIUM CHANNEL PROTEIN 1"/>
    <property type="match status" value="1"/>
</dbReference>
<evidence type="ECO:0000313" key="9">
    <source>
        <dbReference type="Proteomes" id="UP000008672"/>
    </source>
</evidence>
<evidence type="ECO:0000313" key="8">
    <source>
        <dbReference type="Ensembl" id="ENSLACP00000013423.2"/>
    </source>
</evidence>
<reference evidence="9" key="1">
    <citation type="submission" date="2011-08" db="EMBL/GenBank/DDBJ databases">
        <title>The draft genome of Latimeria chalumnae.</title>
        <authorList>
            <person name="Di Palma F."/>
            <person name="Alfoldi J."/>
            <person name="Johnson J."/>
            <person name="Berlin A."/>
            <person name="Gnerre S."/>
            <person name="Jaffe D."/>
            <person name="MacCallum I."/>
            <person name="Young S."/>
            <person name="Walker B.J."/>
            <person name="Lander E."/>
            <person name="Lindblad-Toh K."/>
        </authorList>
    </citation>
    <scope>NUCLEOTIDE SEQUENCE [LARGE SCALE GENOMIC DNA]</scope>
    <source>
        <strain evidence="9">Wild caught</strain>
    </source>
</reference>
<organism evidence="8 9">
    <name type="scientific">Latimeria chalumnae</name>
    <name type="common">Coelacanth</name>
    <dbReference type="NCBI Taxonomy" id="7897"/>
    <lineage>
        <taxon>Eukaryota</taxon>
        <taxon>Metazoa</taxon>
        <taxon>Chordata</taxon>
        <taxon>Craniata</taxon>
        <taxon>Vertebrata</taxon>
        <taxon>Euteleostomi</taxon>
        <taxon>Coelacanthiformes</taxon>
        <taxon>Coelacanthidae</taxon>
        <taxon>Latimeria</taxon>
    </lineage>
</organism>
<dbReference type="Proteomes" id="UP000008672">
    <property type="component" value="Unassembled WGS sequence"/>
</dbReference>
<evidence type="ECO:0000256" key="2">
    <source>
        <dbReference type="ARBA" id="ARBA00008062"/>
    </source>
</evidence>
<dbReference type="InterPro" id="IPR012446">
    <property type="entry name" value="CRAC_channel"/>
</dbReference>
<feature type="region of interest" description="Disordered" evidence="6">
    <location>
        <begin position="1"/>
        <end position="23"/>
    </location>
</feature>
<feature type="compositionally biased region" description="Polar residues" evidence="6">
    <location>
        <begin position="1"/>
        <end position="15"/>
    </location>
</feature>
<keyword evidence="3 7" id="KW-0812">Transmembrane</keyword>
<dbReference type="InterPro" id="IPR038350">
    <property type="entry name" value="Orai_sf"/>
</dbReference>
<reference evidence="8" key="2">
    <citation type="submission" date="2025-08" db="UniProtKB">
        <authorList>
            <consortium name="Ensembl"/>
        </authorList>
    </citation>
    <scope>IDENTIFICATION</scope>
</reference>
<dbReference type="FunFam" id="1.20.140.140:FF:000001">
    <property type="entry name" value="Calcium release-activated calcium modulator 1"/>
    <property type="match status" value="1"/>
</dbReference>
<dbReference type="InParanoid" id="H3AUV2"/>
<evidence type="ECO:0000256" key="1">
    <source>
        <dbReference type="ARBA" id="ARBA00004141"/>
    </source>
</evidence>
<evidence type="ECO:0000256" key="5">
    <source>
        <dbReference type="ARBA" id="ARBA00023136"/>
    </source>
</evidence>
<dbReference type="PANTHER" id="PTHR31501:SF5">
    <property type="entry name" value="PROTEIN ORAI-2"/>
    <property type="match status" value="1"/>
</dbReference>
<evidence type="ECO:0000256" key="4">
    <source>
        <dbReference type="ARBA" id="ARBA00022989"/>
    </source>
</evidence>
<comment type="similarity">
    <text evidence="2">Belongs to the Orai family.</text>
</comment>
<dbReference type="Pfam" id="PF07856">
    <property type="entry name" value="Orai-1"/>
    <property type="match status" value="1"/>
</dbReference>
<keyword evidence="9" id="KW-1185">Reference proteome</keyword>
<dbReference type="GO" id="GO:0002115">
    <property type="term" value="P:store-operated calcium entry"/>
    <property type="evidence" value="ECO:0007669"/>
    <property type="project" value="TreeGrafter"/>
</dbReference>
<dbReference type="GO" id="GO:0016020">
    <property type="term" value="C:membrane"/>
    <property type="evidence" value="ECO:0007669"/>
    <property type="project" value="UniProtKB-SubCell"/>
</dbReference>
<dbReference type="GeneTree" id="ENSGT00390000015354"/>
<dbReference type="OrthoDB" id="61124at2759"/>
<dbReference type="GeneID" id="102346192"/>
<accession>H3AUV2</accession>
<proteinExistence type="inferred from homology"/>
<name>H3AUV2_LATCH</name>
<protein>
    <submittedName>
        <fullName evidence="8">ORAI calcium release-activated calcium modulator 2</fullName>
    </submittedName>
</protein>
<comment type="subcellular location">
    <subcellularLocation>
        <location evidence="1">Membrane</location>
        <topology evidence="1">Multi-pass membrane protein</topology>
    </subcellularLocation>
</comment>
<gene>
    <name evidence="8" type="primary">LOC102346192</name>
</gene>
<dbReference type="Ensembl" id="ENSLACT00000013519.2">
    <property type="protein sequence ID" value="ENSLACP00000013423.2"/>
    <property type="gene ID" value="ENSLACG00000011817.2"/>
</dbReference>
<evidence type="ECO:0000256" key="7">
    <source>
        <dbReference type="SAM" id="Phobius"/>
    </source>
</evidence>
<dbReference type="EMBL" id="AFYH01038680">
    <property type="status" value="NOT_ANNOTATED_CDS"/>
    <property type="molecule type" value="Genomic_DNA"/>
</dbReference>
<dbReference type="STRING" id="7897.ENSLACP00000013423"/>
<sequence>MNTEGCLSVAGSSPGPSHAEATGKGVDYRDWVKRSYLEVVGSNQFPSQALAWRRLYLSRAKLKASSRTSALLSGFAMVAMVEIQLEVDYIYPQVLLIAFSVCTTVLVAIHLFALLISTCILPDIDSVSNIHNLHYVHESPHERMCQYIEVAWCFSTALGILLFLADVVLLSWIKFLPVDAMISNSTVIIYFAADNVGWQAALASSAIMFPVVIIFAFFTCHLYRSLMRFKRDHHSQDAGETLLRKSKLDSYAGSVNMV</sequence>
<dbReference type="GO" id="GO:0015279">
    <property type="term" value="F:store-operated calcium channel activity"/>
    <property type="evidence" value="ECO:0007669"/>
    <property type="project" value="TreeGrafter"/>
</dbReference>
<keyword evidence="4 7" id="KW-1133">Transmembrane helix</keyword>
<dbReference type="RefSeq" id="XP_064424880.1">
    <property type="nucleotide sequence ID" value="XM_064568810.1"/>
</dbReference>
<keyword evidence="5 7" id="KW-0472">Membrane</keyword>
<dbReference type="eggNOG" id="KOG4298">
    <property type="taxonomic scope" value="Eukaryota"/>
</dbReference>
<feature type="transmembrane region" description="Helical" evidence="7">
    <location>
        <begin position="150"/>
        <end position="173"/>
    </location>
</feature>
<reference evidence="8" key="3">
    <citation type="submission" date="2025-09" db="UniProtKB">
        <authorList>
            <consortium name="Ensembl"/>
        </authorList>
    </citation>
    <scope>IDENTIFICATION</scope>
</reference>
<feature type="transmembrane region" description="Helical" evidence="7">
    <location>
        <begin position="200"/>
        <end position="223"/>
    </location>
</feature>
<dbReference type="HOGENOM" id="CLU_062509_1_1_1"/>
<feature type="transmembrane region" description="Helical" evidence="7">
    <location>
        <begin position="89"/>
        <end position="116"/>
    </location>
</feature>